<sequence>MLPSSLWYLVLVFVEISAIYMLCVWAIPFPVGGAFCWEWVCLY</sequence>
<dbReference type="AlphaFoldDB" id="B5M6F9"/>
<keyword evidence="1" id="KW-1133">Transmembrane helix</keyword>
<feature type="transmembrane region" description="Helical" evidence="1">
    <location>
        <begin position="6"/>
        <end position="27"/>
    </location>
</feature>
<accession>B5M6F9</accession>
<name>B5M6F9_CYRSC</name>
<protein>
    <submittedName>
        <fullName evidence="2">Uncharacterized protein</fullName>
    </submittedName>
</protein>
<evidence type="ECO:0000256" key="1">
    <source>
        <dbReference type="SAM" id="Phobius"/>
    </source>
</evidence>
<organism evidence="2">
    <name type="scientific">Cyriopagopus schmidti</name>
    <name type="common">Chinese bird spider</name>
    <name type="synonym">Haplopelma schmidti</name>
    <dbReference type="NCBI Taxonomy" id="29017"/>
    <lineage>
        <taxon>Eukaryota</taxon>
        <taxon>Metazoa</taxon>
        <taxon>Ecdysozoa</taxon>
        <taxon>Arthropoda</taxon>
        <taxon>Chelicerata</taxon>
        <taxon>Arachnida</taxon>
        <taxon>Araneae</taxon>
        <taxon>Mygalomorphae</taxon>
        <taxon>Avicularoidea</taxon>
        <taxon>Theraphosidae</taxon>
        <taxon>Cyriopagopus</taxon>
    </lineage>
</organism>
<keyword evidence="1" id="KW-0812">Transmembrane</keyword>
<dbReference type="EMBL" id="EU979510">
    <property type="protein sequence ID" value="ACH48213.1"/>
    <property type="molecule type" value="mRNA"/>
</dbReference>
<evidence type="ECO:0000313" key="2">
    <source>
        <dbReference type="EMBL" id="ACH48213.1"/>
    </source>
</evidence>
<keyword evidence="1" id="KW-0472">Membrane</keyword>
<proteinExistence type="evidence at transcript level"/>
<reference evidence="2" key="1">
    <citation type="submission" date="2008-07" db="EMBL/GenBank/DDBJ databases">
        <title>Venomics of the spider Ornithoctonus huwena based on transcriptomic versus proteomic analysis.</title>
        <authorList>
            <person name="Jiang L."/>
            <person name="Peng L."/>
            <person name="Liang S."/>
        </authorList>
    </citation>
    <scope>NUCLEOTIDE SEQUENCE</scope>
</reference>